<gene>
    <name evidence="2" type="ORF">BKG61_02980</name>
</gene>
<evidence type="ECO:0000313" key="3">
    <source>
        <dbReference type="Proteomes" id="UP000179636"/>
    </source>
</evidence>
<evidence type="ECO:0000313" key="2">
    <source>
        <dbReference type="EMBL" id="OHU07506.1"/>
    </source>
</evidence>
<dbReference type="Proteomes" id="UP000179636">
    <property type="component" value="Unassembled WGS sequence"/>
</dbReference>
<proteinExistence type="predicted"/>
<evidence type="ECO:0008006" key="4">
    <source>
        <dbReference type="Google" id="ProtNLM"/>
    </source>
</evidence>
<feature type="region of interest" description="Disordered" evidence="1">
    <location>
        <begin position="24"/>
        <end position="46"/>
    </location>
</feature>
<name>A0A1S1KLK7_9MYCO</name>
<organism evidence="2 3">
    <name type="scientific">Mycobacterium syngnathidarum</name>
    <dbReference type="NCBI Taxonomy" id="1908205"/>
    <lineage>
        <taxon>Bacteria</taxon>
        <taxon>Bacillati</taxon>
        <taxon>Actinomycetota</taxon>
        <taxon>Actinomycetes</taxon>
        <taxon>Mycobacteriales</taxon>
        <taxon>Mycobacteriaceae</taxon>
        <taxon>Mycobacterium</taxon>
    </lineage>
</organism>
<dbReference type="AlphaFoldDB" id="A0A1S1KLK7"/>
<accession>A0A1S1KLK7</accession>
<keyword evidence="3" id="KW-1185">Reference proteome</keyword>
<dbReference type="EMBL" id="MLHV01000002">
    <property type="protein sequence ID" value="OHU07506.1"/>
    <property type="molecule type" value="Genomic_DNA"/>
</dbReference>
<comment type="caution">
    <text evidence="2">The sequence shown here is derived from an EMBL/GenBank/DDBJ whole genome shotgun (WGS) entry which is preliminary data.</text>
</comment>
<feature type="compositionally biased region" description="Basic and acidic residues" evidence="1">
    <location>
        <begin position="27"/>
        <end position="36"/>
    </location>
</feature>
<sequence length="79" mass="8475">MVRAVTVHLLSFRRVGDGQAYRVASTDTDHPARRGPPEAAVPSLSRWANSEATARQALTVALEDSDADVRAYARQALAG</sequence>
<evidence type="ECO:0000256" key="1">
    <source>
        <dbReference type="SAM" id="MobiDB-lite"/>
    </source>
</evidence>
<protein>
    <recommendedName>
        <fullName evidence="4">HEAT repeat domain-containing protein</fullName>
    </recommendedName>
</protein>
<reference evidence="2 3" key="1">
    <citation type="submission" date="2016-10" db="EMBL/GenBank/DDBJ databases">
        <title>Evaluation of Human, Animal and Environmental Mycobacterium chelonae Isolates by Core Genome Phylogenomic Analysis, Targeted Gene Comparison, and Anti-microbial Susceptibility Patterns: A Tale of Mistaken Identities.</title>
        <authorList>
            <person name="Fogelson S.B."/>
            <person name="Camus A.C."/>
            <person name="Lorenz W."/>
            <person name="Vasireddy R."/>
            <person name="Vasireddy S."/>
            <person name="Smith T."/>
            <person name="Brown-Elliott B.A."/>
            <person name="Wallace R.J.Jr."/>
            <person name="Hasan N.A."/>
            <person name="Reischl U."/>
            <person name="Sanchez S."/>
        </authorList>
    </citation>
    <scope>NUCLEOTIDE SEQUENCE [LARGE SCALE GENOMIC DNA]</scope>
    <source>
        <strain evidence="2 3">24999</strain>
    </source>
</reference>